<accession>A0A4Y2JX57</accession>
<comment type="caution">
    <text evidence="1">The sequence shown here is derived from an EMBL/GenBank/DDBJ whole genome shotgun (WGS) entry which is preliminary data.</text>
</comment>
<organism evidence="1 2">
    <name type="scientific">Araneus ventricosus</name>
    <name type="common">Orbweaver spider</name>
    <name type="synonym">Epeira ventricosa</name>
    <dbReference type="NCBI Taxonomy" id="182803"/>
    <lineage>
        <taxon>Eukaryota</taxon>
        <taxon>Metazoa</taxon>
        <taxon>Ecdysozoa</taxon>
        <taxon>Arthropoda</taxon>
        <taxon>Chelicerata</taxon>
        <taxon>Arachnida</taxon>
        <taxon>Araneae</taxon>
        <taxon>Araneomorphae</taxon>
        <taxon>Entelegynae</taxon>
        <taxon>Araneoidea</taxon>
        <taxon>Araneidae</taxon>
        <taxon>Araneus</taxon>
    </lineage>
</organism>
<dbReference type="Proteomes" id="UP000499080">
    <property type="component" value="Unassembled WGS sequence"/>
</dbReference>
<proteinExistence type="predicted"/>
<name>A0A4Y2JX57_ARAVE</name>
<evidence type="ECO:0000313" key="2">
    <source>
        <dbReference type="Proteomes" id="UP000499080"/>
    </source>
</evidence>
<keyword evidence="2" id="KW-1185">Reference proteome</keyword>
<sequence>MSQHPTDYFFPHEAGPSAATWRFQEKSLVSLSAHFLAPCTWSANHETTDSDQKGTQYHVFLHNSLRIHCLMGDMTMKYRSILANILTPCEWAALWDEQMLIVSDLLSPRISKKKLRLGNACW</sequence>
<reference evidence="1 2" key="1">
    <citation type="journal article" date="2019" name="Sci. Rep.">
        <title>Orb-weaving spider Araneus ventricosus genome elucidates the spidroin gene catalogue.</title>
        <authorList>
            <person name="Kono N."/>
            <person name="Nakamura H."/>
            <person name="Ohtoshi R."/>
            <person name="Moran D.A.P."/>
            <person name="Shinohara A."/>
            <person name="Yoshida Y."/>
            <person name="Fujiwara M."/>
            <person name="Mori M."/>
            <person name="Tomita M."/>
            <person name="Arakawa K."/>
        </authorList>
    </citation>
    <scope>NUCLEOTIDE SEQUENCE [LARGE SCALE GENOMIC DNA]</scope>
</reference>
<protein>
    <submittedName>
        <fullName evidence="1">Uncharacterized protein</fullName>
    </submittedName>
</protein>
<dbReference type="AlphaFoldDB" id="A0A4Y2JX57"/>
<dbReference type="EMBL" id="BGPR01003909">
    <property type="protein sequence ID" value="GBM93826.1"/>
    <property type="molecule type" value="Genomic_DNA"/>
</dbReference>
<evidence type="ECO:0000313" key="1">
    <source>
        <dbReference type="EMBL" id="GBM93826.1"/>
    </source>
</evidence>
<gene>
    <name evidence="1" type="ORF">AVEN_205803_1</name>
</gene>